<dbReference type="InterPro" id="IPR036513">
    <property type="entry name" value="STAS_dom_sf"/>
</dbReference>
<dbReference type="Pfam" id="PF01740">
    <property type="entry name" value="STAS"/>
    <property type="match status" value="1"/>
</dbReference>
<evidence type="ECO:0000313" key="5">
    <source>
        <dbReference type="Proteomes" id="UP001499882"/>
    </source>
</evidence>
<sequence>MTTIDDQPILAISDELLGDTRVVRCVGEIDIATVPELRDRVMGLQVDGPPRLVIDLTGVTFIDSLGLGALIGIHKRARVLQGSLVVVPSPAANRVLVATALDRVFKLHETVEAALGNGYS</sequence>
<evidence type="ECO:0000313" key="4">
    <source>
        <dbReference type="EMBL" id="GAA4760074.1"/>
    </source>
</evidence>
<dbReference type="Gene3D" id="3.30.750.24">
    <property type="entry name" value="STAS domain"/>
    <property type="match status" value="1"/>
</dbReference>
<dbReference type="PANTHER" id="PTHR33495:SF2">
    <property type="entry name" value="ANTI-SIGMA FACTOR ANTAGONIST TM_1081-RELATED"/>
    <property type="match status" value="1"/>
</dbReference>
<dbReference type="EMBL" id="BAABKN010000040">
    <property type="protein sequence ID" value="GAA4760074.1"/>
    <property type="molecule type" value="Genomic_DNA"/>
</dbReference>
<evidence type="ECO:0000256" key="1">
    <source>
        <dbReference type="ARBA" id="ARBA00009013"/>
    </source>
</evidence>
<dbReference type="SUPFAM" id="SSF52091">
    <property type="entry name" value="SpoIIaa-like"/>
    <property type="match status" value="1"/>
</dbReference>
<keyword evidence="5" id="KW-1185">Reference proteome</keyword>
<accession>A0ABP8ZM09</accession>
<dbReference type="InterPro" id="IPR003658">
    <property type="entry name" value="Anti-sigma_ant"/>
</dbReference>
<gene>
    <name evidence="4" type="ORF">GCM10023350_52890</name>
</gene>
<protein>
    <recommendedName>
        <fullName evidence="2">Anti-sigma factor antagonist</fullName>
    </recommendedName>
</protein>
<comment type="caution">
    <text evidence="4">The sequence shown here is derived from an EMBL/GenBank/DDBJ whole genome shotgun (WGS) entry which is preliminary data.</text>
</comment>
<dbReference type="PANTHER" id="PTHR33495">
    <property type="entry name" value="ANTI-SIGMA FACTOR ANTAGONIST TM_1081-RELATED-RELATED"/>
    <property type="match status" value="1"/>
</dbReference>
<dbReference type="PROSITE" id="PS50801">
    <property type="entry name" value="STAS"/>
    <property type="match status" value="1"/>
</dbReference>
<evidence type="ECO:0000259" key="3">
    <source>
        <dbReference type="PROSITE" id="PS50801"/>
    </source>
</evidence>
<dbReference type="RefSeq" id="WP_345530153.1">
    <property type="nucleotide sequence ID" value="NZ_BAABKN010000040.1"/>
</dbReference>
<dbReference type="Proteomes" id="UP001499882">
    <property type="component" value="Unassembled WGS sequence"/>
</dbReference>
<dbReference type="NCBIfam" id="TIGR00377">
    <property type="entry name" value="ant_ant_sig"/>
    <property type="match status" value="1"/>
</dbReference>
<comment type="similarity">
    <text evidence="1 2">Belongs to the anti-sigma-factor antagonist family.</text>
</comment>
<evidence type="ECO:0000256" key="2">
    <source>
        <dbReference type="RuleBase" id="RU003749"/>
    </source>
</evidence>
<feature type="domain" description="STAS" evidence="3">
    <location>
        <begin position="10"/>
        <end position="118"/>
    </location>
</feature>
<reference evidence="5" key="1">
    <citation type="journal article" date="2019" name="Int. J. Syst. Evol. Microbiol.">
        <title>The Global Catalogue of Microorganisms (GCM) 10K type strain sequencing project: providing services to taxonomists for standard genome sequencing and annotation.</title>
        <authorList>
            <consortium name="The Broad Institute Genomics Platform"/>
            <consortium name="The Broad Institute Genome Sequencing Center for Infectious Disease"/>
            <person name="Wu L."/>
            <person name="Ma J."/>
        </authorList>
    </citation>
    <scope>NUCLEOTIDE SEQUENCE [LARGE SCALE GENOMIC DNA]</scope>
    <source>
        <strain evidence="5">JCM 18532</strain>
    </source>
</reference>
<name>A0ABP8ZM09_9ACTN</name>
<organism evidence="4 5">
    <name type="scientific">Nocardioides endophyticus</name>
    <dbReference type="NCBI Taxonomy" id="1353775"/>
    <lineage>
        <taxon>Bacteria</taxon>
        <taxon>Bacillati</taxon>
        <taxon>Actinomycetota</taxon>
        <taxon>Actinomycetes</taxon>
        <taxon>Propionibacteriales</taxon>
        <taxon>Nocardioidaceae</taxon>
        <taxon>Nocardioides</taxon>
    </lineage>
</organism>
<dbReference type="InterPro" id="IPR002645">
    <property type="entry name" value="STAS_dom"/>
</dbReference>
<dbReference type="CDD" id="cd07043">
    <property type="entry name" value="STAS_anti-anti-sigma_factors"/>
    <property type="match status" value="1"/>
</dbReference>
<proteinExistence type="inferred from homology"/>